<dbReference type="Proteomes" id="UP000054015">
    <property type="component" value="Unassembled WGS sequence"/>
</dbReference>
<dbReference type="Proteomes" id="UP000054307">
    <property type="component" value="Unassembled WGS sequence"/>
</dbReference>
<organism evidence="2 3">
    <name type="scientific">Archaeoglobus fulgidus</name>
    <dbReference type="NCBI Taxonomy" id="2234"/>
    <lineage>
        <taxon>Archaea</taxon>
        <taxon>Methanobacteriati</taxon>
        <taxon>Methanobacteriota</taxon>
        <taxon>Archaeoglobi</taxon>
        <taxon>Archaeoglobales</taxon>
        <taxon>Archaeoglobaceae</taxon>
        <taxon>Archaeoglobus</taxon>
    </lineage>
</organism>
<dbReference type="AlphaFoldDB" id="A0A101DYV8"/>
<reference evidence="2" key="1">
    <citation type="journal article" date="2015" name="MBio">
        <title>Genome-resolved metagenomic analysis reveals roles for candidate phyla and other microbial community members in biogeochemical transformations in oil reservoirs.</title>
        <authorList>
            <person name="Hu P."/>
            <person name="Tom L."/>
            <person name="Singh A."/>
            <person name="Thomas B.C."/>
            <person name="Baker B.J."/>
            <person name="Piceno Y.M."/>
            <person name="Andersen G.L."/>
            <person name="Banfield J.F."/>
        </authorList>
    </citation>
    <scope>NUCLEOTIDE SEQUENCE [LARGE SCALE GENOMIC DNA]</scope>
    <source>
        <strain evidence="2">49_2300</strain>
        <strain evidence="1">49_95</strain>
    </source>
</reference>
<sequence>MKSVREIVKELKVFERNKVPLEVKILGIATYVQTSSTRRTAKILSSGFAQRRAG</sequence>
<dbReference type="PATRIC" id="fig|2234.6.peg.2000"/>
<evidence type="ECO:0000313" key="4">
    <source>
        <dbReference type="Proteomes" id="UP000054307"/>
    </source>
</evidence>
<proteinExistence type="predicted"/>
<evidence type="ECO:0000313" key="2">
    <source>
        <dbReference type="EMBL" id="KUK05557.1"/>
    </source>
</evidence>
<protein>
    <submittedName>
        <fullName evidence="2">Transposase IS240-A</fullName>
    </submittedName>
</protein>
<name>A0A101DYV8_ARCFL</name>
<gene>
    <name evidence="1" type="ORF">XD40_2318</name>
    <name evidence="2" type="ORF">XD48_2215</name>
</gene>
<comment type="caution">
    <text evidence="2">The sequence shown here is derived from an EMBL/GenBank/DDBJ whole genome shotgun (WGS) entry which is preliminary data.</text>
</comment>
<accession>A0A101DYV8</accession>
<evidence type="ECO:0000313" key="1">
    <source>
        <dbReference type="EMBL" id="KUJ92480.1"/>
    </source>
</evidence>
<reference evidence="3 4" key="2">
    <citation type="journal article" date="2015" name="MBio">
        <title>Genome-Resolved Metagenomic Analysis Reveals Roles for Candidate Phyla and Other Microbial Community Members in Biogeochemical Transformations in Oil Reservoirs.</title>
        <authorList>
            <person name="Hu P."/>
            <person name="Tom L."/>
            <person name="Singh A."/>
            <person name="Thomas B.C."/>
            <person name="Baker B.J."/>
            <person name="Piceno Y.M."/>
            <person name="Andersen G.L."/>
            <person name="Banfield J.F."/>
        </authorList>
    </citation>
    <scope>NUCLEOTIDE SEQUENCE [LARGE SCALE GENOMIC DNA]</scope>
</reference>
<dbReference type="EMBL" id="LGEX01000103">
    <property type="protein sequence ID" value="KUK05557.1"/>
    <property type="molecule type" value="Genomic_DNA"/>
</dbReference>
<evidence type="ECO:0000313" key="3">
    <source>
        <dbReference type="Proteomes" id="UP000054015"/>
    </source>
</evidence>
<dbReference type="EMBL" id="LGEQ01000078">
    <property type="protein sequence ID" value="KUJ92480.1"/>
    <property type="molecule type" value="Genomic_DNA"/>
</dbReference>